<protein>
    <submittedName>
        <fullName evidence="2">Uncharacterized protein</fullName>
    </submittedName>
</protein>
<name>A0A426YYB2_ENSVE</name>
<feature type="compositionally biased region" description="Acidic residues" evidence="1">
    <location>
        <begin position="135"/>
        <end position="144"/>
    </location>
</feature>
<feature type="region of interest" description="Disordered" evidence="1">
    <location>
        <begin position="102"/>
        <end position="161"/>
    </location>
</feature>
<reference evidence="2 3" key="1">
    <citation type="journal article" date="2014" name="Agronomy (Basel)">
        <title>A Draft Genome Sequence for Ensete ventricosum, the Drought-Tolerant Tree Against Hunger.</title>
        <authorList>
            <person name="Harrison J."/>
            <person name="Moore K.A."/>
            <person name="Paszkiewicz K."/>
            <person name="Jones T."/>
            <person name="Grant M."/>
            <person name="Ambacheew D."/>
            <person name="Muzemil S."/>
            <person name="Studholme D.J."/>
        </authorList>
    </citation>
    <scope>NUCLEOTIDE SEQUENCE [LARGE SCALE GENOMIC DNA]</scope>
</reference>
<accession>A0A426YYB2</accession>
<dbReference type="AlphaFoldDB" id="A0A426YYB2"/>
<evidence type="ECO:0000313" key="2">
    <source>
        <dbReference type="EMBL" id="RRT56736.1"/>
    </source>
</evidence>
<feature type="region of interest" description="Disordered" evidence="1">
    <location>
        <begin position="1"/>
        <end position="78"/>
    </location>
</feature>
<sequence>MLLPTQREGIAHGRRTTRGTGEGGEKRSYHKAQKQGGAASRQSEAERQQGKPMNWGGEEVRRDNKVRRPSKMLKCGSMARQGSKFQLLNPCWSTAKPETQYEHTMIPLGEGEKRIKRGEEGRPGRMKRKKKKEDEKDEEEEEGEGSSRRRRGGNGGVCMVD</sequence>
<evidence type="ECO:0000256" key="1">
    <source>
        <dbReference type="SAM" id="MobiDB-lite"/>
    </source>
</evidence>
<organism evidence="2 3">
    <name type="scientific">Ensete ventricosum</name>
    <name type="common">Abyssinian banana</name>
    <name type="synonym">Musa ensete</name>
    <dbReference type="NCBI Taxonomy" id="4639"/>
    <lineage>
        <taxon>Eukaryota</taxon>
        <taxon>Viridiplantae</taxon>
        <taxon>Streptophyta</taxon>
        <taxon>Embryophyta</taxon>
        <taxon>Tracheophyta</taxon>
        <taxon>Spermatophyta</taxon>
        <taxon>Magnoliopsida</taxon>
        <taxon>Liliopsida</taxon>
        <taxon>Zingiberales</taxon>
        <taxon>Musaceae</taxon>
        <taxon>Ensete</taxon>
    </lineage>
</organism>
<dbReference type="EMBL" id="AMZH03009489">
    <property type="protein sequence ID" value="RRT56736.1"/>
    <property type="molecule type" value="Genomic_DNA"/>
</dbReference>
<feature type="compositionally biased region" description="Basic and acidic residues" evidence="1">
    <location>
        <begin position="110"/>
        <end position="123"/>
    </location>
</feature>
<dbReference type="Proteomes" id="UP000287651">
    <property type="component" value="Unassembled WGS sequence"/>
</dbReference>
<gene>
    <name evidence="2" type="ORF">B296_00032605</name>
</gene>
<evidence type="ECO:0000313" key="3">
    <source>
        <dbReference type="Proteomes" id="UP000287651"/>
    </source>
</evidence>
<comment type="caution">
    <text evidence="2">The sequence shown here is derived from an EMBL/GenBank/DDBJ whole genome shotgun (WGS) entry which is preliminary data.</text>
</comment>
<proteinExistence type="predicted"/>